<dbReference type="Gene3D" id="1.10.10.10">
    <property type="entry name" value="Winged helix-like DNA-binding domain superfamily/Winged helix DNA-binding domain"/>
    <property type="match status" value="1"/>
</dbReference>
<dbReference type="GO" id="GO:0006355">
    <property type="term" value="P:regulation of DNA-templated transcription"/>
    <property type="evidence" value="ECO:0007669"/>
    <property type="project" value="InterPro"/>
</dbReference>
<dbReference type="GO" id="GO:0003677">
    <property type="term" value="F:DNA binding"/>
    <property type="evidence" value="ECO:0007669"/>
    <property type="project" value="InterPro"/>
</dbReference>
<dbReference type="SUPFAM" id="SSF53474">
    <property type="entry name" value="alpha/beta-Hydrolases"/>
    <property type="match status" value="1"/>
</dbReference>
<dbReference type="RefSeq" id="WP_160618007.1">
    <property type="nucleotide sequence ID" value="NZ_WTYR01000002.1"/>
</dbReference>
<feature type="compositionally biased region" description="Basic and acidic residues" evidence="1">
    <location>
        <begin position="192"/>
        <end position="204"/>
    </location>
</feature>
<gene>
    <name evidence="3" type="ORF">GRI68_13585</name>
</gene>
<evidence type="ECO:0000313" key="3">
    <source>
        <dbReference type="EMBL" id="MXP11214.1"/>
    </source>
</evidence>
<feature type="domain" description="AB hydrolase-1" evidence="2">
    <location>
        <begin position="293"/>
        <end position="507"/>
    </location>
</feature>
<dbReference type="Pfam" id="PF00561">
    <property type="entry name" value="Abhydrolase_1"/>
    <property type="match status" value="1"/>
</dbReference>
<dbReference type="Proteomes" id="UP000429229">
    <property type="component" value="Unassembled WGS sequence"/>
</dbReference>
<proteinExistence type="predicted"/>
<dbReference type="SUPFAM" id="SSF46894">
    <property type="entry name" value="C-terminal effector domain of the bipartite response regulators"/>
    <property type="match status" value="1"/>
</dbReference>
<dbReference type="GO" id="GO:0016787">
    <property type="term" value="F:hydrolase activity"/>
    <property type="evidence" value="ECO:0007669"/>
    <property type="project" value="UniProtKB-KW"/>
</dbReference>
<evidence type="ECO:0000259" key="2">
    <source>
        <dbReference type="Pfam" id="PF00561"/>
    </source>
</evidence>
<dbReference type="InterPro" id="IPR029058">
    <property type="entry name" value="AB_hydrolase_fold"/>
</dbReference>
<feature type="region of interest" description="Disordered" evidence="1">
    <location>
        <begin position="192"/>
        <end position="213"/>
    </location>
</feature>
<dbReference type="AlphaFoldDB" id="A0A6I4U705"/>
<keyword evidence="3" id="KW-0378">Hydrolase</keyword>
<dbReference type="EMBL" id="WTYR01000002">
    <property type="protein sequence ID" value="MXP11214.1"/>
    <property type="molecule type" value="Genomic_DNA"/>
</dbReference>
<comment type="caution">
    <text evidence="3">The sequence shown here is derived from an EMBL/GenBank/DDBJ whole genome shotgun (WGS) entry which is preliminary data.</text>
</comment>
<sequence length="526" mass="58950">MTSGIGITTFGRVTVWYDGQIQQLPSSRKTRALLAYLLTIERPASRQELCSLLWDMPDDPRGALRWSLSKLRPIINAGSQERLRVDRDTIEIDRSDISVDVDSLHRLRTDPGTDVQAMAAAWKLTNRSWLEDCELPNLQDYSIWLERERHEIEGLRASLTRRLAQSPSISAAERELWADRWLGDAPLDPDAAKEAVDARRRAGRPEAAQSLAGELEANFRDAGVKTPEFTAAPQADTNRLPPRSSLPPQKVGFIKTADDVSIGWAITGDRSNPPLVKAANWLSHLELDWEAPIWSPLFRRLSDHHCFVRYDERGCGLSDWDVPDISQESFVADLEAVVEASGLERFPLLGISQGAAVSIEYAARHPERVSHLILFGGYDRGWRLTATEEEQRVREAVMTLTETGWGVDNAAIRQIYAHTMMPTANSAEMSWFNDFQRQTTSATNAVRFLEAFSQIDVSNRLAEIRCPTLVIHSRGDVRIPLETGRALAAKIPDARFATLETDNHLLLGREPASAEFVRLVTDFIAP</sequence>
<dbReference type="PANTHER" id="PTHR43433">
    <property type="entry name" value="HYDROLASE, ALPHA/BETA FOLD FAMILY PROTEIN"/>
    <property type="match status" value="1"/>
</dbReference>
<accession>A0A6I4U705</accession>
<dbReference type="InterPro" id="IPR050471">
    <property type="entry name" value="AB_hydrolase"/>
</dbReference>
<dbReference type="PANTHER" id="PTHR43433:SF8">
    <property type="entry name" value="BIFUNCTIONAL LIPASE_ADENYLATE CYCLASE LIPJ"/>
    <property type="match status" value="1"/>
</dbReference>
<dbReference type="InterPro" id="IPR016032">
    <property type="entry name" value="Sig_transdc_resp-reg_C-effctor"/>
</dbReference>
<evidence type="ECO:0000313" key="4">
    <source>
        <dbReference type="Proteomes" id="UP000429229"/>
    </source>
</evidence>
<protein>
    <submittedName>
        <fullName evidence="3">Alpha/beta fold hydrolase</fullName>
    </submittedName>
</protein>
<reference evidence="3 4" key="1">
    <citation type="submission" date="2019-12" db="EMBL/GenBank/DDBJ databases">
        <title>Genomic-based taxomic classification of the family Erythrobacteraceae.</title>
        <authorList>
            <person name="Xu L."/>
        </authorList>
    </citation>
    <scope>NUCLEOTIDE SEQUENCE [LARGE SCALE GENOMIC DNA]</scope>
    <source>
        <strain evidence="3 4">LMG 29519</strain>
    </source>
</reference>
<keyword evidence="4" id="KW-1185">Reference proteome</keyword>
<dbReference type="InterPro" id="IPR000073">
    <property type="entry name" value="AB_hydrolase_1"/>
</dbReference>
<dbReference type="PRINTS" id="PR00111">
    <property type="entry name" value="ABHYDROLASE"/>
</dbReference>
<feature type="region of interest" description="Disordered" evidence="1">
    <location>
        <begin position="229"/>
        <end position="248"/>
    </location>
</feature>
<name>A0A6I4U705_9SPHN</name>
<dbReference type="InterPro" id="IPR036388">
    <property type="entry name" value="WH-like_DNA-bd_sf"/>
</dbReference>
<dbReference type="OrthoDB" id="27092at2"/>
<evidence type="ECO:0000256" key="1">
    <source>
        <dbReference type="SAM" id="MobiDB-lite"/>
    </source>
</evidence>
<organism evidence="3 4">
    <name type="scientific">Alteriqipengyuania halimionae</name>
    <dbReference type="NCBI Taxonomy" id="1926630"/>
    <lineage>
        <taxon>Bacteria</taxon>
        <taxon>Pseudomonadati</taxon>
        <taxon>Pseudomonadota</taxon>
        <taxon>Alphaproteobacteria</taxon>
        <taxon>Sphingomonadales</taxon>
        <taxon>Erythrobacteraceae</taxon>
        <taxon>Alteriqipengyuania</taxon>
    </lineage>
</organism>
<dbReference type="Gene3D" id="3.40.50.1820">
    <property type="entry name" value="alpha/beta hydrolase"/>
    <property type="match status" value="1"/>
</dbReference>